<evidence type="ECO:0000313" key="2">
    <source>
        <dbReference type="Proteomes" id="UP000005270"/>
    </source>
</evidence>
<dbReference type="eggNOG" id="arCOG08852">
    <property type="taxonomic scope" value="Archaea"/>
</dbReference>
<dbReference type="GeneID" id="13013069"/>
<gene>
    <name evidence="1" type="ordered locus">TCELL_0754</name>
</gene>
<sequence length="70" mass="7828">MPRSPVVILREEARKRGVEVLDVYSFKEVDLVRARVGGKVVVVESAKKVSTLTTKDEVVKFVEDLLKKSA</sequence>
<dbReference type="EMBL" id="CP003531">
    <property type="protein sequence ID" value="AFK51178.1"/>
    <property type="molecule type" value="Genomic_DNA"/>
</dbReference>
<accession>I3TEJ0</accession>
<proteinExistence type="predicted"/>
<dbReference type="OrthoDB" id="377029at2157"/>
<dbReference type="RefSeq" id="WP_014737428.1">
    <property type="nucleotide sequence ID" value="NC_017954.1"/>
</dbReference>
<dbReference type="AlphaFoldDB" id="I3TEJ0"/>
<dbReference type="Proteomes" id="UP000005270">
    <property type="component" value="Chromosome"/>
</dbReference>
<name>I3TEJ0_THEC1</name>
<dbReference type="HOGENOM" id="CLU_197255_0_0_2"/>
<keyword evidence="2" id="KW-1185">Reference proteome</keyword>
<dbReference type="InParanoid" id="I3TEJ0"/>
<organism evidence="1 2">
    <name type="scientific">Thermogladius calderae (strain DSM 22663 / VKM B-2946 / 1633)</name>
    <dbReference type="NCBI Taxonomy" id="1184251"/>
    <lineage>
        <taxon>Archaea</taxon>
        <taxon>Thermoproteota</taxon>
        <taxon>Thermoprotei</taxon>
        <taxon>Desulfurococcales</taxon>
        <taxon>Desulfurococcaceae</taxon>
        <taxon>Thermogladius</taxon>
    </lineage>
</organism>
<reference evidence="1 2" key="1">
    <citation type="journal article" date="2012" name="J. Bacteriol.">
        <title>Complete genome sequence of the hyperthermophilic cellulolytic Crenarchaeon 'Thermogladius cellulolyticus' 1633.</title>
        <authorList>
            <person name="Mardanov A.V."/>
            <person name="Kochetkova T.V."/>
            <person name="Beletsky A.V."/>
            <person name="Bonch-Osmolovskaya E.A."/>
            <person name="Ravin N.V."/>
            <person name="Skryabin K.G."/>
        </authorList>
    </citation>
    <scope>NUCLEOTIDE SEQUENCE [LARGE SCALE GENOMIC DNA]</scope>
    <source>
        <strain evidence="2">DSM 22663 / VKM B-2946 / 1633</strain>
    </source>
</reference>
<dbReference type="KEGG" id="thg:TCELL_0754"/>
<protein>
    <submittedName>
        <fullName evidence="1">Uncharacterized protein</fullName>
    </submittedName>
</protein>
<evidence type="ECO:0000313" key="1">
    <source>
        <dbReference type="EMBL" id="AFK51178.1"/>
    </source>
</evidence>